<evidence type="ECO:0000313" key="5">
    <source>
        <dbReference type="EMBL" id="PXW58726.1"/>
    </source>
</evidence>
<keyword evidence="6" id="KW-1185">Reference proteome</keyword>
<dbReference type="CDD" id="cd04277">
    <property type="entry name" value="ZnMc_serralysin_like"/>
    <property type="match status" value="1"/>
</dbReference>
<comment type="similarity">
    <text evidence="2">Belongs to the peptidase M10B family.</text>
</comment>
<accession>A0A2V3U7F7</accession>
<gene>
    <name evidence="5" type="ORF">C7450_10573</name>
</gene>
<sequence>MYVSRVKRTYSSEIDSLLSGEKWQYKYISFSFPKEISQYGPDYEHDPPRDFTEVSDNVKEKVRAIFAEIERVVDVRFVEMSQDPGQAIIRIGQCRVANPNAFYPHDHGCAGDIWLPATDKYRAPEIASFAHHAIRHEIGHALGLKHPHESQPYGRMPAEMDSTRFTVMSYDSHRDVRALGCDYGDLPQSLMPLDLLALQSLYGARVGVPASDDVYSWDPSTGARLVNGTDRGGATGSYVFEMVADSGGWDTFDFSNYTNPLTISLRPGEACHAKRPPDVQPDNCAERIAVFTPHILDGKADFLIEVAIGGAGDDYIEGNHVGNCLRGGAGNDLMRGGAGDDLVEGGDGDDVISGDEGDDFLVGGGGRNLFVVFPGCGRDVIPDFKAGSGNVIDLRHFHLKSLDDVAMSDSEAFGGSATLQFVEHGGERGGQLTLIGMSVEAIRSEPDIILL</sequence>
<evidence type="ECO:0000259" key="4">
    <source>
        <dbReference type="SMART" id="SM00235"/>
    </source>
</evidence>
<dbReference type="Proteomes" id="UP000248021">
    <property type="component" value="Unassembled WGS sequence"/>
</dbReference>
<dbReference type="GO" id="GO:0008270">
    <property type="term" value="F:zinc ion binding"/>
    <property type="evidence" value="ECO:0007669"/>
    <property type="project" value="InterPro"/>
</dbReference>
<evidence type="ECO:0000256" key="1">
    <source>
        <dbReference type="ARBA" id="ARBA00004613"/>
    </source>
</evidence>
<dbReference type="EMBL" id="QJJK01000005">
    <property type="protein sequence ID" value="PXW58726.1"/>
    <property type="molecule type" value="Genomic_DNA"/>
</dbReference>
<dbReference type="GO" id="GO:0008237">
    <property type="term" value="F:metallopeptidase activity"/>
    <property type="evidence" value="ECO:0007669"/>
    <property type="project" value="InterPro"/>
</dbReference>
<comment type="subcellular location">
    <subcellularLocation>
        <location evidence="1">Secreted</location>
    </subcellularLocation>
</comment>
<evidence type="ECO:0000256" key="3">
    <source>
        <dbReference type="ARBA" id="ARBA00022525"/>
    </source>
</evidence>
<dbReference type="GO" id="GO:0005576">
    <property type="term" value="C:extracellular region"/>
    <property type="evidence" value="ECO:0007669"/>
    <property type="project" value="UniProtKB-SubCell"/>
</dbReference>
<dbReference type="InterPro" id="IPR011049">
    <property type="entry name" value="Serralysin-like_metalloprot_C"/>
</dbReference>
<dbReference type="Gene3D" id="3.40.390.10">
    <property type="entry name" value="Collagenase (Catalytic Domain)"/>
    <property type="match status" value="1"/>
</dbReference>
<dbReference type="InterPro" id="IPR034033">
    <property type="entry name" value="Serralysin-like"/>
</dbReference>
<proteinExistence type="inferred from homology"/>
<protein>
    <submittedName>
        <fullName evidence="5">Hemolysin type calcium-binding protein</fullName>
    </submittedName>
</protein>
<dbReference type="GO" id="GO:0006508">
    <property type="term" value="P:proteolysis"/>
    <property type="evidence" value="ECO:0007669"/>
    <property type="project" value="InterPro"/>
</dbReference>
<keyword evidence="3" id="KW-0964">Secreted</keyword>
<dbReference type="AlphaFoldDB" id="A0A2V3U7F7"/>
<dbReference type="Pfam" id="PF00353">
    <property type="entry name" value="HemolysinCabind"/>
    <property type="match status" value="2"/>
</dbReference>
<dbReference type="SUPFAM" id="SSF55486">
    <property type="entry name" value="Metalloproteases ('zincins'), catalytic domain"/>
    <property type="match status" value="1"/>
</dbReference>
<comment type="caution">
    <text evidence="5">The sequence shown here is derived from an EMBL/GenBank/DDBJ whole genome shotgun (WGS) entry which is preliminary data.</text>
</comment>
<organism evidence="5 6">
    <name type="scientific">Chelatococcus asaccharovorans</name>
    <dbReference type="NCBI Taxonomy" id="28210"/>
    <lineage>
        <taxon>Bacteria</taxon>
        <taxon>Pseudomonadati</taxon>
        <taxon>Pseudomonadota</taxon>
        <taxon>Alphaproteobacteria</taxon>
        <taxon>Hyphomicrobiales</taxon>
        <taxon>Chelatococcaceae</taxon>
        <taxon>Chelatococcus</taxon>
    </lineage>
</organism>
<evidence type="ECO:0000313" key="6">
    <source>
        <dbReference type="Proteomes" id="UP000248021"/>
    </source>
</evidence>
<feature type="domain" description="Peptidase metallopeptidase" evidence="4">
    <location>
        <begin position="19"/>
        <end position="185"/>
    </location>
</feature>
<dbReference type="InterPro" id="IPR024079">
    <property type="entry name" value="MetalloPept_cat_dom_sf"/>
</dbReference>
<dbReference type="PANTHER" id="PTHR38340">
    <property type="entry name" value="S-LAYER PROTEIN"/>
    <property type="match status" value="1"/>
</dbReference>
<dbReference type="PRINTS" id="PR00313">
    <property type="entry name" value="CABNDNGRPT"/>
</dbReference>
<dbReference type="InterPro" id="IPR001343">
    <property type="entry name" value="Hemolysn_Ca-bd"/>
</dbReference>
<dbReference type="SUPFAM" id="SSF51120">
    <property type="entry name" value="beta-Roll"/>
    <property type="match status" value="1"/>
</dbReference>
<name>A0A2V3U7F7_9HYPH</name>
<dbReference type="InterPro" id="IPR006026">
    <property type="entry name" value="Peptidase_Metallo"/>
</dbReference>
<dbReference type="InterPro" id="IPR050557">
    <property type="entry name" value="RTX_toxin/Mannuronan_C5-epim"/>
</dbReference>
<dbReference type="OrthoDB" id="223957at2"/>
<evidence type="ECO:0000256" key="2">
    <source>
        <dbReference type="ARBA" id="ARBA00009490"/>
    </source>
</evidence>
<dbReference type="PANTHER" id="PTHR38340:SF1">
    <property type="entry name" value="S-LAYER PROTEIN"/>
    <property type="match status" value="1"/>
</dbReference>
<dbReference type="Gene3D" id="2.150.10.10">
    <property type="entry name" value="Serralysin-like metalloprotease, C-terminal"/>
    <property type="match status" value="1"/>
</dbReference>
<reference evidence="5 6" key="1">
    <citation type="submission" date="2018-05" db="EMBL/GenBank/DDBJ databases">
        <title>Genomic Encyclopedia of Type Strains, Phase IV (KMG-IV): sequencing the most valuable type-strain genomes for metagenomic binning, comparative biology and taxonomic classification.</title>
        <authorList>
            <person name="Goeker M."/>
        </authorList>
    </citation>
    <scope>NUCLEOTIDE SEQUENCE [LARGE SCALE GENOMIC DNA]</scope>
    <source>
        <strain evidence="5 6">DSM 6462</strain>
    </source>
</reference>
<dbReference type="GO" id="GO:0005509">
    <property type="term" value="F:calcium ion binding"/>
    <property type="evidence" value="ECO:0007669"/>
    <property type="project" value="InterPro"/>
</dbReference>
<dbReference type="SMART" id="SM00235">
    <property type="entry name" value="ZnMc"/>
    <property type="match status" value="1"/>
</dbReference>